<dbReference type="InterPro" id="IPR036465">
    <property type="entry name" value="vWFA_dom_sf"/>
</dbReference>
<dbReference type="STRING" id="144026.SAMN04488568_10558"/>
<feature type="signal peptide" evidence="1">
    <location>
        <begin position="1"/>
        <end position="26"/>
    </location>
</feature>
<proteinExistence type="predicted"/>
<evidence type="ECO:0008006" key="4">
    <source>
        <dbReference type="Google" id="ProtNLM"/>
    </source>
</evidence>
<accession>A0A1G9QKD1</accession>
<dbReference type="EMBL" id="FNHG01000005">
    <property type="protein sequence ID" value="SDM11482.1"/>
    <property type="molecule type" value="Genomic_DNA"/>
</dbReference>
<sequence length="261" mass="27517">MIHFGNCVSAALAAVCVSGLAANAAAQDDRVDVDVELVLAVDISYSVDEEEAHRQREGYVAALAHEDVIRSIQGGPLGRIAVTYVEWADTGFQRAAADWTVIASEEDALGFAAQVAAAPFERGHYTAIGSAIADAVRRIDANDYTAPRLIIDLSGDGPQNQGMPLEGAHALANQSGVVVNGLPVISASEGRWVRPVEVNLEGYFREHVITGPGAFVLPARAEDEFRVAILRKLVLEIAGAMPSRSELALPDAGTPVVGRAP</sequence>
<dbReference type="SUPFAM" id="SSF53300">
    <property type="entry name" value="vWA-like"/>
    <property type="match status" value="1"/>
</dbReference>
<dbReference type="Proteomes" id="UP000199759">
    <property type="component" value="Unassembled WGS sequence"/>
</dbReference>
<dbReference type="Gene3D" id="3.40.50.410">
    <property type="entry name" value="von Willebrand factor, type A domain"/>
    <property type="match status" value="1"/>
</dbReference>
<dbReference type="InterPro" id="IPR010607">
    <property type="entry name" value="DUF1194"/>
</dbReference>
<dbReference type="Pfam" id="PF06707">
    <property type="entry name" value="DUF1194"/>
    <property type="match status" value="1"/>
</dbReference>
<gene>
    <name evidence="2" type="ORF">SAMN04488568_10558</name>
</gene>
<dbReference type="OrthoDB" id="9792179at2"/>
<feature type="chain" id="PRO_5011495667" description="VWFA domain-containing protein" evidence="1">
    <location>
        <begin position="27"/>
        <end position="261"/>
    </location>
</feature>
<evidence type="ECO:0000313" key="2">
    <source>
        <dbReference type="EMBL" id="SDM11482.1"/>
    </source>
</evidence>
<keyword evidence="3" id="KW-1185">Reference proteome</keyword>
<evidence type="ECO:0000313" key="3">
    <source>
        <dbReference type="Proteomes" id="UP000199759"/>
    </source>
</evidence>
<keyword evidence="1" id="KW-0732">Signal</keyword>
<protein>
    <recommendedName>
        <fullName evidence="4">VWFA domain-containing protein</fullName>
    </recommendedName>
</protein>
<evidence type="ECO:0000256" key="1">
    <source>
        <dbReference type="SAM" id="SignalP"/>
    </source>
</evidence>
<dbReference type="RefSeq" id="WP_091768359.1">
    <property type="nucleotide sequence ID" value="NZ_FNHG01000005.1"/>
</dbReference>
<organism evidence="2 3">
    <name type="scientific">Maricaulis salignorans</name>
    <dbReference type="NCBI Taxonomy" id="144026"/>
    <lineage>
        <taxon>Bacteria</taxon>
        <taxon>Pseudomonadati</taxon>
        <taxon>Pseudomonadota</taxon>
        <taxon>Alphaproteobacteria</taxon>
        <taxon>Maricaulales</taxon>
        <taxon>Maricaulaceae</taxon>
        <taxon>Maricaulis</taxon>
    </lineage>
</organism>
<reference evidence="2 3" key="1">
    <citation type="submission" date="2016-10" db="EMBL/GenBank/DDBJ databases">
        <authorList>
            <person name="de Groot N.N."/>
        </authorList>
    </citation>
    <scope>NUCLEOTIDE SEQUENCE [LARGE SCALE GENOMIC DNA]</scope>
    <source>
        <strain evidence="2 3">DSM 16077</strain>
    </source>
</reference>
<dbReference type="AlphaFoldDB" id="A0A1G9QKD1"/>
<name>A0A1G9QKD1_9PROT</name>